<dbReference type="EMBL" id="RIBZ01000232">
    <property type="protein sequence ID" value="RNG24170.1"/>
    <property type="molecule type" value="Genomic_DNA"/>
</dbReference>
<dbReference type="Pfam" id="PF05331">
    <property type="entry name" value="DUF742"/>
    <property type="match status" value="1"/>
</dbReference>
<dbReference type="Proteomes" id="UP000275401">
    <property type="component" value="Unassembled WGS sequence"/>
</dbReference>
<dbReference type="PANTHER" id="PTHR36221">
    <property type="entry name" value="DUF742 DOMAIN-CONTAINING PROTEIN"/>
    <property type="match status" value="1"/>
</dbReference>
<dbReference type="PANTHER" id="PTHR36221:SF1">
    <property type="entry name" value="DUF742 DOMAIN-CONTAINING PROTEIN"/>
    <property type="match status" value="1"/>
</dbReference>
<sequence>MSRTGKGADEGGPERLYLVDGGPGRSSRADTIELVSLIVARAEPEPGMLPEAAAVLRMCHFPLSVAEISAYLTLPVSTVTVLLADLLAHHQVEARAPVPAAVLPDTELLQAVMHGLQNL</sequence>
<protein>
    <submittedName>
        <fullName evidence="2">DUF742 domain-containing protein</fullName>
    </submittedName>
</protein>
<dbReference type="InterPro" id="IPR007995">
    <property type="entry name" value="DUF742"/>
</dbReference>
<name>A0A3M8W3I4_9ACTN</name>
<organism evidence="2 3">
    <name type="scientific">Streptomyces botrytidirepellens</name>
    <dbReference type="NCBI Taxonomy" id="2486417"/>
    <lineage>
        <taxon>Bacteria</taxon>
        <taxon>Bacillati</taxon>
        <taxon>Actinomycetota</taxon>
        <taxon>Actinomycetes</taxon>
        <taxon>Kitasatosporales</taxon>
        <taxon>Streptomycetaceae</taxon>
        <taxon>Streptomyces</taxon>
    </lineage>
</organism>
<dbReference type="RefSeq" id="WP_123100894.1">
    <property type="nucleotide sequence ID" value="NZ_RIBZ01000232.1"/>
</dbReference>
<dbReference type="AlphaFoldDB" id="A0A3M8W3I4"/>
<gene>
    <name evidence="2" type="ORF">EEJ42_17725</name>
</gene>
<keyword evidence="3" id="KW-1185">Reference proteome</keyword>
<proteinExistence type="predicted"/>
<evidence type="ECO:0000313" key="3">
    <source>
        <dbReference type="Proteomes" id="UP000275401"/>
    </source>
</evidence>
<accession>A0A3M8W3I4</accession>
<evidence type="ECO:0000256" key="1">
    <source>
        <dbReference type="SAM" id="MobiDB-lite"/>
    </source>
</evidence>
<comment type="caution">
    <text evidence="2">The sequence shown here is derived from an EMBL/GenBank/DDBJ whole genome shotgun (WGS) entry which is preliminary data.</text>
</comment>
<reference evidence="2 3" key="1">
    <citation type="submission" date="2018-11" db="EMBL/GenBank/DDBJ databases">
        <title>The Potential of Streptomyces as Biocontrol Agents against the Tomato grey mould, Botrytis cinerea (Gray mold) Frontiers in Microbiology.</title>
        <authorList>
            <person name="Li D."/>
        </authorList>
    </citation>
    <scope>NUCLEOTIDE SEQUENCE [LARGE SCALE GENOMIC DNA]</scope>
    <source>
        <strain evidence="2 3">NEAU-LD23</strain>
    </source>
</reference>
<feature type="compositionally biased region" description="Basic and acidic residues" evidence="1">
    <location>
        <begin position="1"/>
        <end position="13"/>
    </location>
</feature>
<evidence type="ECO:0000313" key="2">
    <source>
        <dbReference type="EMBL" id="RNG24170.1"/>
    </source>
</evidence>
<feature type="region of interest" description="Disordered" evidence="1">
    <location>
        <begin position="1"/>
        <end position="27"/>
    </location>
</feature>